<feature type="chain" id="PRO_5023856835" description="Peptidase inhibitor family I36 protein" evidence="1">
    <location>
        <begin position="34"/>
        <end position="137"/>
    </location>
</feature>
<reference evidence="2 3" key="1">
    <citation type="submission" date="2017-09" db="EMBL/GenBank/DDBJ databases">
        <authorList>
            <person name="Lee N."/>
            <person name="Cho B.-K."/>
        </authorList>
    </citation>
    <scope>NUCLEOTIDE SEQUENCE [LARGE SCALE GENOMIC DNA]</scope>
    <source>
        <strain evidence="2 3">ATCC 12853</strain>
    </source>
</reference>
<feature type="signal peptide" evidence="1">
    <location>
        <begin position="1"/>
        <end position="33"/>
    </location>
</feature>
<evidence type="ECO:0000313" key="2">
    <source>
        <dbReference type="EMBL" id="QEU96229.1"/>
    </source>
</evidence>
<proteinExistence type="predicted"/>
<evidence type="ECO:0000256" key="1">
    <source>
        <dbReference type="SAM" id="SignalP"/>
    </source>
</evidence>
<dbReference type="Pfam" id="PF03995">
    <property type="entry name" value="Inhibitor_I36"/>
    <property type="match status" value="1"/>
</dbReference>
<dbReference type="Gene3D" id="2.60.20.10">
    <property type="entry name" value="Crystallins"/>
    <property type="match status" value="1"/>
</dbReference>
<gene>
    <name evidence="2" type="ORF">CP970_39595</name>
</gene>
<name>A0A5J6GL82_STRKN</name>
<dbReference type="AlphaFoldDB" id="A0A5J6GL82"/>
<evidence type="ECO:0008006" key="4">
    <source>
        <dbReference type="Google" id="ProtNLM"/>
    </source>
</evidence>
<dbReference type="RefSeq" id="WP_079043661.1">
    <property type="nucleotide sequence ID" value="NZ_CP023699.1"/>
</dbReference>
<organism evidence="2 3">
    <name type="scientific">Streptomyces kanamyceticus</name>
    <dbReference type="NCBI Taxonomy" id="1967"/>
    <lineage>
        <taxon>Bacteria</taxon>
        <taxon>Bacillati</taxon>
        <taxon>Actinomycetota</taxon>
        <taxon>Actinomycetes</taxon>
        <taxon>Kitasatosporales</taxon>
        <taxon>Streptomycetaceae</taxon>
        <taxon>Streptomyces</taxon>
    </lineage>
</organism>
<dbReference type="KEGG" id="ska:CP970_39595"/>
<sequence length="137" mass="14998">MRKARGIRRGIVGLVVAASAAATLSMGAGAAQASQTMDQKCDSANFCVYKDADYKGTHFEVETAIQDWRTAGDVTARLNDRDSSSYDNFNTLKYACIYKDPYYRGGMTIWMPKHSGRTHHYGNGDKGSSHKGVNTTC</sequence>
<dbReference type="EMBL" id="CP023699">
    <property type="protein sequence ID" value="QEU96229.1"/>
    <property type="molecule type" value="Genomic_DNA"/>
</dbReference>
<protein>
    <recommendedName>
        <fullName evidence="4">Peptidase inhibitor family I36 protein</fullName>
    </recommendedName>
</protein>
<dbReference type="OrthoDB" id="10015532at2"/>
<keyword evidence="3" id="KW-1185">Reference proteome</keyword>
<accession>A0A5J6GL82</accession>
<dbReference type="Proteomes" id="UP000325529">
    <property type="component" value="Chromosome"/>
</dbReference>
<keyword evidence="1" id="KW-0732">Signal</keyword>
<evidence type="ECO:0000313" key="3">
    <source>
        <dbReference type="Proteomes" id="UP000325529"/>
    </source>
</evidence>